<keyword evidence="11" id="KW-1185">Reference proteome</keyword>
<evidence type="ECO:0000256" key="6">
    <source>
        <dbReference type="ARBA" id="ARBA00048782"/>
    </source>
</evidence>
<sequence length="285" mass="32244">MKRHHDLSKQEERVIDQKGTEPPNSGEYNDLKEPGIYVCKRCDAPLYLSSDKFSSHCGWPSFDDEIKGSVDKKVDADGRRVEILCHRCGGHLGHVFSGEGFTPKNLRHCVNSISMSFVPAVTKEGYQRAIFAGGCFWGVEYLFKKLPGVVRTSVGYTGGVSVDPNYQDVCTGMTQHAEALEVIFDPKVISYEELAKFFFEIHDPSQLNRQGPDVGSQYRSVIFYLTQQQRDIAMKLIQILEKQGVKVATELTPAAPFYPAELYHQDYYNKTGKLPYCHVRVARFK</sequence>
<dbReference type="RefSeq" id="WP_032125513.1">
    <property type="nucleotide sequence ID" value="NZ_LN879502.1"/>
</dbReference>
<dbReference type="InParanoid" id="A0A0U5ERC3"/>
<comment type="similarity">
    <text evidence="7">Belongs to the MsrA Met sulfoxide reductase family.</text>
</comment>
<evidence type="ECO:0000256" key="3">
    <source>
        <dbReference type="ARBA" id="ARBA00024679"/>
    </source>
</evidence>
<evidence type="ECO:0000313" key="11">
    <source>
        <dbReference type="Proteomes" id="UP000069902"/>
    </source>
</evidence>
<dbReference type="FunCoup" id="A0A0U5ERC3">
    <property type="interactions" value="375"/>
</dbReference>
<comment type="catalytic activity">
    <reaction evidence="5">
        <text>L-methionyl-[protein] + [thioredoxin]-disulfide + H2O = L-methionyl-(R)-S-oxide-[protein] + [thioredoxin]-dithiol</text>
        <dbReference type="Rhea" id="RHEA:24164"/>
        <dbReference type="Rhea" id="RHEA-COMP:10698"/>
        <dbReference type="Rhea" id="RHEA-COMP:10700"/>
        <dbReference type="Rhea" id="RHEA-COMP:12313"/>
        <dbReference type="Rhea" id="RHEA-COMP:12314"/>
        <dbReference type="ChEBI" id="CHEBI:15377"/>
        <dbReference type="ChEBI" id="CHEBI:16044"/>
        <dbReference type="ChEBI" id="CHEBI:29950"/>
        <dbReference type="ChEBI" id="CHEBI:45764"/>
        <dbReference type="ChEBI" id="CHEBI:50058"/>
        <dbReference type="EC" id="1.8.4.12"/>
    </reaction>
</comment>
<comment type="catalytic activity">
    <reaction evidence="4 7">
        <text>L-methionyl-[protein] + [thioredoxin]-disulfide + H2O = L-methionyl-(S)-S-oxide-[protein] + [thioredoxin]-dithiol</text>
        <dbReference type="Rhea" id="RHEA:14217"/>
        <dbReference type="Rhea" id="RHEA-COMP:10698"/>
        <dbReference type="Rhea" id="RHEA-COMP:10700"/>
        <dbReference type="Rhea" id="RHEA-COMP:12313"/>
        <dbReference type="Rhea" id="RHEA-COMP:12315"/>
        <dbReference type="ChEBI" id="CHEBI:15377"/>
        <dbReference type="ChEBI" id="CHEBI:16044"/>
        <dbReference type="ChEBI" id="CHEBI:29950"/>
        <dbReference type="ChEBI" id="CHEBI:44120"/>
        <dbReference type="ChEBI" id="CHEBI:50058"/>
        <dbReference type="EC" id="1.8.4.11"/>
    </reaction>
</comment>
<dbReference type="InterPro" id="IPR036509">
    <property type="entry name" value="Met_Sox_Rdtase_MsrA_sf"/>
</dbReference>
<dbReference type="HAMAP" id="MF_01401">
    <property type="entry name" value="MsrA"/>
    <property type="match status" value="1"/>
</dbReference>
<comment type="catalytic activity">
    <reaction evidence="6 7">
        <text>[thioredoxin]-disulfide + L-methionine + H2O = L-methionine (S)-S-oxide + [thioredoxin]-dithiol</text>
        <dbReference type="Rhea" id="RHEA:19993"/>
        <dbReference type="Rhea" id="RHEA-COMP:10698"/>
        <dbReference type="Rhea" id="RHEA-COMP:10700"/>
        <dbReference type="ChEBI" id="CHEBI:15377"/>
        <dbReference type="ChEBI" id="CHEBI:29950"/>
        <dbReference type="ChEBI" id="CHEBI:50058"/>
        <dbReference type="ChEBI" id="CHEBI:57844"/>
        <dbReference type="ChEBI" id="CHEBI:58772"/>
        <dbReference type="EC" id="1.8.4.11"/>
    </reaction>
</comment>
<dbReference type="InterPro" id="IPR002579">
    <property type="entry name" value="Met_Sox_Rdtase_MsrB_dom"/>
</dbReference>
<dbReference type="NCBIfam" id="TIGR00401">
    <property type="entry name" value="msrA"/>
    <property type="match status" value="1"/>
</dbReference>
<dbReference type="PATRIC" id="fig|389348.3.peg.1183"/>
<dbReference type="Gene3D" id="2.170.150.20">
    <property type="entry name" value="Peptide methionine sulfoxide reductase"/>
    <property type="match status" value="1"/>
</dbReference>
<feature type="domain" description="MsrB" evidence="9">
    <location>
        <begin position="1"/>
        <end position="120"/>
    </location>
</feature>
<name>A0A0U5ERC3_9BACT</name>
<feature type="region of interest" description="Disordered" evidence="8">
    <location>
        <begin position="1"/>
        <end position="28"/>
    </location>
</feature>
<dbReference type="PANTHER" id="PTHR43774">
    <property type="entry name" value="PEPTIDE METHIONINE SULFOXIDE REDUCTASE"/>
    <property type="match status" value="1"/>
</dbReference>
<dbReference type="GO" id="GO:0033744">
    <property type="term" value="F:L-methionine:thioredoxin-disulfide S-oxidoreductase activity"/>
    <property type="evidence" value="ECO:0007669"/>
    <property type="project" value="RHEA"/>
</dbReference>
<evidence type="ECO:0000256" key="8">
    <source>
        <dbReference type="SAM" id="MobiDB-lite"/>
    </source>
</evidence>
<dbReference type="PROSITE" id="PS51790">
    <property type="entry name" value="MSRB"/>
    <property type="match status" value="1"/>
</dbReference>
<dbReference type="NCBIfam" id="NF004042">
    <property type="entry name" value="PRK05550.1"/>
    <property type="match status" value="1"/>
</dbReference>
<evidence type="ECO:0000256" key="4">
    <source>
        <dbReference type="ARBA" id="ARBA00047806"/>
    </source>
</evidence>
<comment type="function">
    <text evidence="3 7">Has an important function as a repair enzyme for proteins that have been inactivated by oxidation. Catalyzes the reversible oxidation-reduction of methionine sulfoxide in proteins to methionine.</text>
</comment>
<evidence type="ECO:0000313" key="10">
    <source>
        <dbReference type="EMBL" id="CUI16689.1"/>
    </source>
</evidence>
<dbReference type="SUPFAM" id="SSF51316">
    <property type="entry name" value="Mss4-like"/>
    <property type="match status" value="1"/>
</dbReference>
<dbReference type="GO" id="GO:0008113">
    <property type="term" value="F:peptide-methionine (S)-S-oxide reductase activity"/>
    <property type="evidence" value="ECO:0007669"/>
    <property type="project" value="UniProtKB-UniRule"/>
</dbReference>
<dbReference type="Pfam" id="PF01641">
    <property type="entry name" value="SelR"/>
    <property type="match status" value="1"/>
</dbReference>
<reference evidence="11" key="1">
    <citation type="submission" date="2015-09" db="EMBL/GenBank/DDBJ databases">
        <authorList>
            <person name="Bertelli C."/>
        </authorList>
    </citation>
    <scope>NUCLEOTIDE SEQUENCE [LARGE SCALE GENOMIC DNA]</scope>
    <source>
        <strain evidence="11">KNic</strain>
    </source>
</reference>
<dbReference type="KEGG" id="pnl:PNK_1072"/>
<dbReference type="Gene3D" id="3.30.1060.10">
    <property type="entry name" value="Peptide methionine sulphoxide reductase MsrA"/>
    <property type="match status" value="1"/>
</dbReference>
<feature type="active site" evidence="7">
    <location>
        <position position="135"/>
    </location>
</feature>
<protein>
    <recommendedName>
        <fullName evidence="7">Peptide methionine sulfoxide reductase MsrA</fullName>
        <shortName evidence="7">Protein-methionine-S-oxide reductase</shortName>
        <ecNumber evidence="7">1.8.4.11</ecNumber>
    </recommendedName>
    <alternativeName>
        <fullName evidence="7">Peptide-methionine (S)-S-oxide reductase</fullName>
        <shortName evidence="7">Peptide Met(O) reductase</shortName>
    </alternativeName>
</protein>
<evidence type="ECO:0000256" key="1">
    <source>
        <dbReference type="ARBA" id="ARBA00023002"/>
    </source>
</evidence>
<dbReference type="InterPro" id="IPR002569">
    <property type="entry name" value="Met_Sox_Rdtase_MsrA_dom"/>
</dbReference>
<dbReference type="NCBIfam" id="NF004036">
    <property type="entry name" value="PRK05508.1"/>
    <property type="match status" value="1"/>
</dbReference>
<dbReference type="PANTHER" id="PTHR43774:SF1">
    <property type="entry name" value="PEPTIDE METHIONINE SULFOXIDE REDUCTASE MSRA 2"/>
    <property type="match status" value="1"/>
</dbReference>
<evidence type="ECO:0000256" key="7">
    <source>
        <dbReference type="HAMAP-Rule" id="MF_01401"/>
    </source>
</evidence>
<dbReference type="Proteomes" id="UP000069902">
    <property type="component" value="Chromosome cPNK"/>
</dbReference>
<feature type="compositionally biased region" description="Basic and acidic residues" evidence="8">
    <location>
        <begin position="7"/>
        <end position="19"/>
    </location>
</feature>
<evidence type="ECO:0000256" key="2">
    <source>
        <dbReference type="ARBA" id="ARBA00023268"/>
    </source>
</evidence>
<gene>
    <name evidence="7 10" type="primary">msrA</name>
    <name evidence="10" type="ORF">PNK_1072</name>
</gene>
<dbReference type="AlphaFoldDB" id="A0A0U5ERC3"/>
<dbReference type="NCBIfam" id="TIGR00357">
    <property type="entry name" value="peptide-methionine (R)-S-oxide reductase MsrB"/>
    <property type="match status" value="1"/>
</dbReference>
<evidence type="ECO:0000259" key="9">
    <source>
        <dbReference type="PROSITE" id="PS51790"/>
    </source>
</evidence>
<evidence type="ECO:0000256" key="5">
    <source>
        <dbReference type="ARBA" id="ARBA00048488"/>
    </source>
</evidence>
<dbReference type="EMBL" id="LN879502">
    <property type="protein sequence ID" value="CUI16689.1"/>
    <property type="molecule type" value="Genomic_DNA"/>
</dbReference>
<dbReference type="EC" id="1.8.4.11" evidence="7"/>
<dbReference type="STRING" id="389348.PNK_1072"/>
<dbReference type="InterPro" id="IPR011057">
    <property type="entry name" value="Mss4-like_sf"/>
</dbReference>
<keyword evidence="1 7" id="KW-0560">Oxidoreductase</keyword>
<dbReference type="Pfam" id="PF01625">
    <property type="entry name" value="PMSR"/>
    <property type="match status" value="1"/>
</dbReference>
<dbReference type="SUPFAM" id="SSF55068">
    <property type="entry name" value="Peptide methionine sulfoxide reductase"/>
    <property type="match status" value="1"/>
</dbReference>
<accession>A0A0U5ERC3</accession>
<proteinExistence type="inferred from homology"/>
<organism evidence="10 11">
    <name type="scientific">Candidatus Protochlamydia naegleriophila</name>
    <dbReference type="NCBI Taxonomy" id="389348"/>
    <lineage>
        <taxon>Bacteria</taxon>
        <taxon>Pseudomonadati</taxon>
        <taxon>Chlamydiota</taxon>
        <taxon>Chlamydiia</taxon>
        <taxon>Parachlamydiales</taxon>
        <taxon>Parachlamydiaceae</taxon>
        <taxon>Candidatus Protochlamydia</taxon>
    </lineage>
</organism>
<keyword evidence="2" id="KW-0511">Multifunctional enzyme</keyword>
<dbReference type="GO" id="GO:0033743">
    <property type="term" value="F:peptide-methionine (R)-S-oxide reductase activity"/>
    <property type="evidence" value="ECO:0007669"/>
    <property type="project" value="UniProtKB-EC"/>
</dbReference>